<accession>D3DK15</accession>
<dbReference type="GO" id="GO:1990281">
    <property type="term" value="C:efflux pump complex"/>
    <property type="evidence" value="ECO:0007669"/>
    <property type="project" value="TreeGrafter"/>
</dbReference>
<reference evidence="6 7" key="1">
    <citation type="journal article" date="2010" name="J. Bacteriol.">
        <title>Complete genome sequence of the thermophilic, obligately chemolithoautotrophic hydrogen-oxidizing bacterium Hydrogenobacter thermophilus TK-6.</title>
        <authorList>
            <person name="Arai H."/>
            <person name="Kanbe H."/>
            <person name="Ishii M."/>
            <person name="Igarashi Y."/>
        </authorList>
    </citation>
    <scope>NUCLEOTIDE SEQUENCE [LARGE SCALE GENOMIC DNA]</scope>
    <source>
        <strain evidence="7">DSM 6534 / IAM 12695 / TK-6 [Tokyo]</strain>
    </source>
</reference>
<dbReference type="Pfam" id="PF25973">
    <property type="entry name" value="BSH_CzcB"/>
    <property type="match status" value="1"/>
</dbReference>
<proteinExistence type="inferred from homology"/>
<keyword evidence="3" id="KW-1133">Transmembrane helix</keyword>
<feature type="domain" description="CusB-like beta-barrel" evidence="4">
    <location>
        <begin position="246"/>
        <end position="297"/>
    </location>
</feature>
<dbReference type="EMBL" id="AP011112">
    <property type="protein sequence ID" value="BAI70167.1"/>
    <property type="molecule type" value="Genomic_DNA"/>
</dbReference>
<dbReference type="InterPro" id="IPR058647">
    <property type="entry name" value="BSH_CzcB-like"/>
</dbReference>
<feature type="coiled-coil region" evidence="2">
    <location>
        <begin position="117"/>
        <end position="200"/>
    </location>
</feature>
<keyword evidence="2" id="KW-0175">Coiled coil</keyword>
<evidence type="ECO:0000256" key="2">
    <source>
        <dbReference type="SAM" id="Coils"/>
    </source>
</evidence>
<comment type="similarity">
    <text evidence="1">Belongs to the membrane fusion protein (MFP) (TC 8.A.1) family.</text>
</comment>
<evidence type="ECO:0000313" key="7">
    <source>
        <dbReference type="Proteomes" id="UP000002574"/>
    </source>
</evidence>
<gene>
    <name evidence="6" type="ordered locus">HTH_1720</name>
</gene>
<keyword evidence="3" id="KW-0812">Transmembrane</keyword>
<feature type="domain" description="CzcB-like barrel-sandwich hybrid" evidence="5">
    <location>
        <begin position="57"/>
        <end position="237"/>
    </location>
</feature>
<dbReference type="SUPFAM" id="SSF111369">
    <property type="entry name" value="HlyD-like secretion proteins"/>
    <property type="match status" value="1"/>
</dbReference>
<dbReference type="Pfam" id="PF25954">
    <property type="entry name" value="Beta-barrel_RND_2"/>
    <property type="match status" value="1"/>
</dbReference>
<organism evidence="6 7">
    <name type="scientific">Hydrogenobacter thermophilus (strain DSM 6534 / IAM 12695 / TK-6)</name>
    <dbReference type="NCBI Taxonomy" id="608538"/>
    <lineage>
        <taxon>Bacteria</taxon>
        <taxon>Pseudomonadati</taxon>
        <taxon>Aquificota</taxon>
        <taxon>Aquificia</taxon>
        <taxon>Aquificales</taxon>
        <taxon>Aquificaceae</taxon>
        <taxon>Hydrogenobacter</taxon>
    </lineage>
</organism>
<evidence type="ECO:0000259" key="4">
    <source>
        <dbReference type="Pfam" id="PF25954"/>
    </source>
</evidence>
<evidence type="ECO:0000313" key="6">
    <source>
        <dbReference type="EMBL" id="BAI70167.1"/>
    </source>
</evidence>
<dbReference type="KEGG" id="hth:HTH_1720"/>
<dbReference type="STRING" id="608538.HTH_1720"/>
<dbReference type="Gene3D" id="2.40.420.20">
    <property type="match status" value="1"/>
</dbReference>
<feature type="transmembrane region" description="Helical" evidence="3">
    <location>
        <begin position="7"/>
        <end position="25"/>
    </location>
</feature>
<dbReference type="Gene3D" id="2.40.30.170">
    <property type="match status" value="1"/>
</dbReference>
<dbReference type="AlphaFoldDB" id="D3DK15"/>
<evidence type="ECO:0000256" key="1">
    <source>
        <dbReference type="ARBA" id="ARBA00009477"/>
    </source>
</evidence>
<dbReference type="PANTHER" id="PTHR30469">
    <property type="entry name" value="MULTIDRUG RESISTANCE PROTEIN MDTA"/>
    <property type="match status" value="1"/>
</dbReference>
<protein>
    <submittedName>
        <fullName evidence="6">HlyD family secretion protein</fullName>
    </submittedName>
</protein>
<dbReference type="OrthoDB" id="9777308at2"/>
<keyword evidence="7" id="KW-1185">Reference proteome</keyword>
<keyword evidence="3" id="KW-0472">Membrane</keyword>
<dbReference type="Gene3D" id="1.10.287.470">
    <property type="entry name" value="Helix hairpin bin"/>
    <property type="match status" value="1"/>
</dbReference>
<dbReference type="InterPro" id="IPR006143">
    <property type="entry name" value="RND_pump_MFP"/>
</dbReference>
<sequence>MLSSMKRILFPIGVILTVSILLILFNRSNNVKVFTVEEKPIKKVIYASGYVKPRNYVVIRSEVSGYVKEIRVKEGDKVRKGEILAVMDAGPVEESLREAQERLRLSQERLREDSDYRRSLEKQVEITKRNMEQAQRYLFRRESLAQRGLIPREQYEEAKRSYENAKSEYEKALTTYRDSIKALESEERFLSASVERIKKELDKYYIKSPINGVVLNKYVEVGEYINHISQDNKLFSVGESDAKEIVLNVDEEYASSIKSGMKVYISLDVYPGRVFEGRLVLIEGEINKNKKTLEVKAVADLPPEVPANATVEANILVEDRKALVIPKSAYKNGFVYKYEKVRRVKVPVKVGEEVNGYLEVLEGLKKGDKVVVE</sequence>
<dbReference type="GO" id="GO:0015562">
    <property type="term" value="F:efflux transmembrane transporter activity"/>
    <property type="evidence" value="ECO:0007669"/>
    <property type="project" value="TreeGrafter"/>
</dbReference>
<dbReference type="Gene3D" id="2.40.50.100">
    <property type="match status" value="1"/>
</dbReference>
<dbReference type="InterPro" id="IPR058792">
    <property type="entry name" value="Beta-barrel_RND_2"/>
</dbReference>
<dbReference type="NCBIfam" id="TIGR01730">
    <property type="entry name" value="RND_mfp"/>
    <property type="match status" value="1"/>
</dbReference>
<name>D3DK15_HYDTT</name>
<dbReference type="Proteomes" id="UP000002574">
    <property type="component" value="Chromosome"/>
</dbReference>
<evidence type="ECO:0000256" key="3">
    <source>
        <dbReference type="SAM" id="Phobius"/>
    </source>
</evidence>
<dbReference type="PANTHER" id="PTHR30469:SF15">
    <property type="entry name" value="HLYD FAMILY OF SECRETION PROTEINS"/>
    <property type="match status" value="1"/>
</dbReference>
<evidence type="ECO:0000259" key="5">
    <source>
        <dbReference type="Pfam" id="PF25973"/>
    </source>
</evidence>
<dbReference type="eggNOG" id="COG0845">
    <property type="taxonomic scope" value="Bacteria"/>
</dbReference>